<reference evidence="2 3" key="1">
    <citation type="journal article" date="2011" name="Stand. Genomic Sci.">
        <title>Complete genome sequence of Bacteroides salanitronis type strain (BL78).</title>
        <authorList>
            <person name="Gronow S."/>
            <person name="Held B."/>
            <person name="Lucas S."/>
            <person name="Lapidus A."/>
            <person name="Del Rio T.G."/>
            <person name="Nolan M."/>
            <person name="Tice H."/>
            <person name="Deshpande S."/>
            <person name="Cheng J.F."/>
            <person name="Pitluck S."/>
            <person name="Liolios K."/>
            <person name="Pagani I."/>
            <person name="Ivanova N."/>
            <person name="Mavromatis K."/>
            <person name="Pati A."/>
            <person name="Tapia R."/>
            <person name="Han C."/>
            <person name="Goodwin L."/>
            <person name="Chen A."/>
            <person name="Palaniappan K."/>
            <person name="Land M."/>
            <person name="Hauser L."/>
            <person name="Chang Y.J."/>
            <person name="Jeffries C.D."/>
            <person name="Brambilla E.M."/>
            <person name="Rohde M."/>
            <person name="Goker M."/>
            <person name="Detter J.C."/>
            <person name="Woyke T."/>
            <person name="Bristow J."/>
            <person name="Markowitz V."/>
            <person name="Hugenholtz P."/>
            <person name="Kyrpides N.C."/>
            <person name="Klenk H.P."/>
            <person name="Eisen J.A."/>
        </authorList>
    </citation>
    <scope>NUCLEOTIDE SEQUENCE [LARGE SCALE GENOMIC DNA]</scope>
    <source>
        <strain evidence="2 3">DSM 18170</strain>
    </source>
</reference>
<dbReference type="NCBIfam" id="NF033819">
    <property type="entry name" value="IS66_TnpB"/>
    <property type="match status" value="1"/>
</dbReference>
<dbReference type="PANTHER" id="PTHR36455:SF1">
    <property type="entry name" value="BLR8292 PROTEIN"/>
    <property type="match status" value="1"/>
</dbReference>
<dbReference type="eggNOG" id="COG3436">
    <property type="taxonomic scope" value="Bacteria"/>
</dbReference>
<protein>
    <submittedName>
        <fullName evidence="2">IS66 Orf2 family protein</fullName>
    </submittedName>
</protein>
<dbReference type="OrthoDB" id="4956084at2"/>
<keyword evidence="3" id="KW-1185">Reference proteome</keyword>
<organism evidence="2 3">
    <name type="scientific">Phocaeicola salanitronis (strain DSM 18170 / JCM 13657 / CCUG 60908 / BL78)</name>
    <name type="common">Bacteroides salanitronis</name>
    <dbReference type="NCBI Taxonomy" id="667015"/>
    <lineage>
        <taxon>Bacteria</taxon>
        <taxon>Pseudomonadati</taxon>
        <taxon>Bacteroidota</taxon>
        <taxon>Bacteroidia</taxon>
        <taxon>Bacteroidales</taxon>
        <taxon>Bacteroidaceae</taxon>
        <taxon>Phocaeicola</taxon>
    </lineage>
</organism>
<dbReference type="Pfam" id="PF05717">
    <property type="entry name" value="TnpB_IS66"/>
    <property type="match status" value="1"/>
</dbReference>
<evidence type="ECO:0000256" key="1">
    <source>
        <dbReference type="SAM" id="MobiDB-lite"/>
    </source>
</evidence>
<dbReference type="AlphaFoldDB" id="F0QZQ0"/>
<gene>
    <name evidence="2" type="ordered locus">Bacsa_1583</name>
</gene>
<feature type="region of interest" description="Disordered" evidence="1">
    <location>
        <begin position="119"/>
        <end position="141"/>
    </location>
</feature>
<sequence length="141" mass="16395">MFNLNENNRFVMSYNPIDLRKGVDSLCGAVRSCQLDPLNGDVYVFSNRSRTVLKLLHWERGGYTLYYKRLSKGRFHPKIFLRQGIGFRSIRWDELVLLMEGISPHAARRKRFQTASSSFSNDNAKLSSHSENTCMKSWLSR</sequence>
<dbReference type="KEGG" id="bsa:Bacsa_1583"/>
<dbReference type="STRING" id="667015.Bacsa_1583"/>
<dbReference type="HOGENOM" id="CLU_128110_2_2_10"/>
<dbReference type="PANTHER" id="PTHR36455">
    <property type="match status" value="1"/>
</dbReference>
<accession>F0QZQ0</accession>
<dbReference type="Proteomes" id="UP000007486">
    <property type="component" value="Chromosome"/>
</dbReference>
<name>F0QZQ0_PHOSB</name>
<evidence type="ECO:0000313" key="3">
    <source>
        <dbReference type="Proteomes" id="UP000007486"/>
    </source>
</evidence>
<dbReference type="EMBL" id="CP002530">
    <property type="protein sequence ID" value="ADY36151.1"/>
    <property type="molecule type" value="Genomic_DNA"/>
</dbReference>
<dbReference type="InterPro" id="IPR008878">
    <property type="entry name" value="Transposase_IS66_Orf2"/>
</dbReference>
<evidence type="ECO:0000313" key="2">
    <source>
        <dbReference type="EMBL" id="ADY36151.1"/>
    </source>
</evidence>
<proteinExistence type="predicted"/>